<dbReference type="AlphaFoldDB" id="A0A117UZD8"/>
<name>A0A117UZD8_9SPHN</name>
<dbReference type="EMBL" id="LLZS01000001">
    <property type="protein sequence ID" value="KUR73647.1"/>
    <property type="molecule type" value="Genomic_DNA"/>
</dbReference>
<dbReference type="STRING" id="1117702.AQZ52_01365"/>
<sequence>MNAALAAAATGLIGVRFRLHGRDPDTGLDCVGVVAEAMRLAALTPVVPQGYRLRTLTMNDLEPFAQANGFETVGEADADVVLAMVSPVQLHLAINVPGGFVHAHAGIGRVTFLPGVLPWPVACSWRVPITMPTIRN</sequence>
<evidence type="ECO:0008006" key="3">
    <source>
        <dbReference type="Google" id="ProtNLM"/>
    </source>
</evidence>
<dbReference type="RefSeq" id="WP_067906162.1">
    <property type="nucleotide sequence ID" value="NZ_KQ954244.1"/>
</dbReference>
<evidence type="ECO:0000313" key="2">
    <source>
        <dbReference type="Proteomes" id="UP000058012"/>
    </source>
</evidence>
<reference evidence="1 2" key="1">
    <citation type="submission" date="2015-10" db="EMBL/GenBank/DDBJ databases">
        <title>Draft genome sequence of Novosphingobium fuchskuhlense DSM 25065 isolated from a surface water sample of the southwest basin of Lake Grosse Fuchskuhle.</title>
        <authorList>
            <person name="Ruckert C."/>
            <person name="Winkler A."/>
            <person name="Glaeser J."/>
            <person name="Grossart H.-P."/>
            <person name="Kalinowski J."/>
            <person name="Glaeser S."/>
        </authorList>
    </citation>
    <scope>NUCLEOTIDE SEQUENCE [LARGE SCALE GENOMIC DNA]</scope>
    <source>
        <strain evidence="1 2">FNE08-7</strain>
    </source>
</reference>
<protein>
    <recommendedName>
        <fullName evidence="3">NlpC/P60 domain-containing protein</fullName>
    </recommendedName>
</protein>
<gene>
    <name evidence="1" type="ORF">AQZ52_01365</name>
</gene>
<accession>A0A117UZD8</accession>
<proteinExistence type="predicted"/>
<comment type="caution">
    <text evidence="1">The sequence shown here is derived from an EMBL/GenBank/DDBJ whole genome shotgun (WGS) entry which is preliminary data.</text>
</comment>
<dbReference type="Proteomes" id="UP000058012">
    <property type="component" value="Unassembled WGS sequence"/>
</dbReference>
<keyword evidence="2" id="KW-1185">Reference proteome</keyword>
<dbReference type="OrthoDB" id="8481272at2"/>
<organism evidence="1 2">
    <name type="scientific">Novosphingobium fuchskuhlense</name>
    <dbReference type="NCBI Taxonomy" id="1117702"/>
    <lineage>
        <taxon>Bacteria</taxon>
        <taxon>Pseudomonadati</taxon>
        <taxon>Pseudomonadota</taxon>
        <taxon>Alphaproteobacteria</taxon>
        <taxon>Sphingomonadales</taxon>
        <taxon>Sphingomonadaceae</taxon>
        <taxon>Novosphingobium</taxon>
    </lineage>
</organism>
<evidence type="ECO:0000313" key="1">
    <source>
        <dbReference type="EMBL" id="KUR73647.1"/>
    </source>
</evidence>